<proteinExistence type="predicted"/>
<reference evidence="2 3" key="1">
    <citation type="submission" date="2013-12" db="EMBL/GenBank/DDBJ databases">
        <title>Annotated genome of Streptomyces scopuliridis.</title>
        <authorList>
            <person name="Olson J.B."/>
        </authorList>
    </citation>
    <scope>NUCLEOTIDE SEQUENCE [LARGE SCALE GENOMIC DNA]</scope>
    <source>
        <strain evidence="2 3">RB72</strain>
    </source>
</reference>
<name>A0A2T7TCK6_9ACTN</name>
<evidence type="ECO:0000313" key="3">
    <source>
        <dbReference type="Proteomes" id="UP000245992"/>
    </source>
</evidence>
<dbReference type="AlphaFoldDB" id="A0A2T7TCK6"/>
<dbReference type="OrthoDB" id="4246087at2"/>
<protein>
    <submittedName>
        <fullName evidence="2">Uncharacterized protein</fullName>
    </submittedName>
</protein>
<gene>
    <name evidence="2" type="ORF">Y717_26545</name>
</gene>
<dbReference type="RefSeq" id="WP_051746357.1">
    <property type="nucleotide sequence ID" value="NZ_AZSP01000054.1"/>
</dbReference>
<evidence type="ECO:0000256" key="1">
    <source>
        <dbReference type="SAM" id="MobiDB-lite"/>
    </source>
</evidence>
<keyword evidence="3" id="KW-1185">Reference proteome</keyword>
<dbReference type="STRING" id="1440053.GCA_000718095_05924"/>
<accession>A0A2T7TCK6</accession>
<dbReference type="Proteomes" id="UP000245992">
    <property type="component" value="Unassembled WGS sequence"/>
</dbReference>
<comment type="caution">
    <text evidence="2">The sequence shown here is derived from an EMBL/GenBank/DDBJ whole genome shotgun (WGS) entry which is preliminary data.</text>
</comment>
<sequence>MESAELLSVLCRELPGLRAVAEETGDGDRLEEALAAARRGEPVTERLRALGLLWLLESWGTTRGVPPESEPSGLVALPGGDRGGRVALGGYRCPAGLCRRAEQPRPGDDLPVCALHGRPLRFR</sequence>
<feature type="region of interest" description="Disordered" evidence="1">
    <location>
        <begin position="63"/>
        <end position="82"/>
    </location>
</feature>
<dbReference type="EMBL" id="AZSP01000054">
    <property type="protein sequence ID" value="PVE12873.1"/>
    <property type="molecule type" value="Genomic_DNA"/>
</dbReference>
<organism evidence="2 3">
    <name type="scientific">Streptomyces scopuliridis RB72</name>
    <dbReference type="NCBI Taxonomy" id="1440053"/>
    <lineage>
        <taxon>Bacteria</taxon>
        <taxon>Bacillati</taxon>
        <taxon>Actinomycetota</taxon>
        <taxon>Actinomycetes</taxon>
        <taxon>Kitasatosporales</taxon>
        <taxon>Streptomycetaceae</taxon>
        <taxon>Streptomyces</taxon>
    </lineage>
</organism>
<evidence type="ECO:0000313" key="2">
    <source>
        <dbReference type="EMBL" id="PVE12873.1"/>
    </source>
</evidence>